<keyword evidence="3" id="KW-0804">Transcription</keyword>
<dbReference type="Gene3D" id="1.10.10.10">
    <property type="entry name" value="Winged helix-like DNA-binding domain superfamily/Winged helix DNA-binding domain"/>
    <property type="match status" value="1"/>
</dbReference>
<dbReference type="SMART" id="SM00345">
    <property type="entry name" value="HTH_GNTR"/>
    <property type="match status" value="1"/>
</dbReference>
<dbReference type="SUPFAM" id="SSF46785">
    <property type="entry name" value="Winged helix' DNA-binding domain"/>
    <property type="match status" value="1"/>
</dbReference>
<comment type="caution">
    <text evidence="5">The sequence shown here is derived from an EMBL/GenBank/DDBJ whole genome shotgun (WGS) entry which is preliminary data.</text>
</comment>
<dbReference type="PANTHER" id="PTHR44846:SF1">
    <property type="entry name" value="MANNOSYL-D-GLYCERATE TRANSPORT_METABOLISM SYSTEM REPRESSOR MNGR-RELATED"/>
    <property type="match status" value="1"/>
</dbReference>
<dbReference type="InterPro" id="IPR011663">
    <property type="entry name" value="UTRA"/>
</dbReference>
<dbReference type="Proteomes" id="UP001428774">
    <property type="component" value="Unassembled WGS sequence"/>
</dbReference>
<protein>
    <submittedName>
        <fullName evidence="5">GntR family transcriptional regulator</fullName>
    </submittedName>
</protein>
<evidence type="ECO:0000313" key="6">
    <source>
        <dbReference type="Proteomes" id="UP001428774"/>
    </source>
</evidence>
<gene>
    <name evidence="5" type="ORF">ABFB10_12080</name>
</gene>
<reference evidence="5 6" key="1">
    <citation type="submission" date="2024-05" db="EMBL/GenBank/DDBJ databases">
        <title>Genome sequence of Ponticoccus litoralis KCCM 90028.</title>
        <authorList>
            <person name="Kim J.M."/>
            <person name="Lee J.K."/>
            <person name="Choi B.J."/>
            <person name="Bayburt H."/>
            <person name="Baek J.H."/>
            <person name="Jeon C.O."/>
        </authorList>
    </citation>
    <scope>NUCLEOTIDE SEQUENCE [LARGE SCALE GENOMIC DNA]</scope>
    <source>
        <strain evidence="5 6">KCCM 90028</strain>
    </source>
</reference>
<evidence type="ECO:0000313" key="5">
    <source>
        <dbReference type="EMBL" id="MEN9061656.1"/>
    </source>
</evidence>
<dbReference type="PROSITE" id="PS50949">
    <property type="entry name" value="HTH_GNTR"/>
    <property type="match status" value="1"/>
</dbReference>
<evidence type="ECO:0000256" key="2">
    <source>
        <dbReference type="ARBA" id="ARBA00023125"/>
    </source>
</evidence>
<feature type="domain" description="HTH gntR-type" evidence="4">
    <location>
        <begin position="7"/>
        <end position="75"/>
    </location>
</feature>
<accession>A0AAW9SME5</accession>
<dbReference type="InterPro" id="IPR000524">
    <property type="entry name" value="Tscrpt_reg_HTH_GntR"/>
</dbReference>
<dbReference type="CDD" id="cd07377">
    <property type="entry name" value="WHTH_GntR"/>
    <property type="match status" value="1"/>
</dbReference>
<dbReference type="InterPro" id="IPR036388">
    <property type="entry name" value="WH-like_DNA-bd_sf"/>
</dbReference>
<evidence type="ECO:0000259" key="4">
    <source>
        <dbReference type="PROSITE" id="PS50949"/>
    </source>
</evidence>
<dbReference type="GO" id="GO:0003677">
    <property type="term" value="F:DNA binding"/>
    <property type="evidence" value="ECO:0007669"/>
    <property type="project" value="UniProtKB-KW"/>
</dbReference>
<dbReference type="RefSeq" id="WP_347166713.1">
    <property type="nucleotide sequence ID" value="NZ_JBDNCH010000002.1"/>
</dbReference>
<dbReference type="EMBL" id="JBDNCH010000002">
    <property type="protein sequence ID" value="MEN9061656.1"/>
    <property type="molecule type" value="Genomic_DNA"/>
</dbReference>
<proteinExistence type="predicted"/>
<name>A0AAW9SME5_9RHOB</name>
<keyword evidence="1" id="KW-0805">Transcription regulation</keyword>
<dbReference type="GO" id="GO:0045892">
    <property type="term" value="P:negative regulation of DNA-templated transcription"/>
    <property type="evidence" value="ECO:0007669"/>
    <property type="project" value="TreeGrafter"/>
</dbReference>
<dbReference type="SUPFAM" id="SSF64288">
    <property type="entry name" value="Chorismate lyase-like"/>
    <property type="match status" value="1"/>
</dbReference>
<dbReference type="InterPro" id="IPR036390">
    <property type="entry name" value="WH_DNA-bd_sf"/>
</dbReference>
<keyword evidence="2" id="KW-0238">DNA-binding</keyword>
<dbReference type="InterPro" id="IPR028978">
    <property type="entry name" value="Chorismate_lyase_/UTRA_dom_sf"/>
</dbReference>
<dbReference type="Gene3D" id="3.40.1410.10">
    <property type="entry name" value="Chorismate lyase-like"/>
    <property type="match status" value="1"/>
</dbReference>
<dbReference type="SMART" id="SM00866">
    <property type="entry name" value="UTRA"/>
    <property type="match status" value="1"/>
</dbReference>
<dbReference type="PRINTS" id="PR00035">
    <property type="entry name" value="HTHGNTR"/>
</dbReference>
<sequence length="233" mass="26467">MRNRHALPIYLQISEMLIREINAGRLQDGERLPPERVYAERLGISVGTLRKALEDLTEKGLLERVHGSGNYIRAQADVQSVYAFFRVELLEGGGLPTAELLSIDRVAKPEGLPPFGSSAEAHRIRRLRRLNGRPAILEEIWLDGAYTDRIERRDLSESLYRFYRERLDLWITRAEDRMSLLPVPDWAPDAFGPRPGAPCLCATRVSFARDGARAEVSRGWIDTEVATYVARLK</sequence>
<evidence type="ECO:0000256" key="1">
    <source>
        <dbReference type="ARBA" id="ARBA00023015"/>
    </source>
</evidence>
<organism evidence="5 6">
    <name type="scientific">Ponticoccus litoralis</name>
    <dbReference type="NCBI Taxonomy" id="422297"/>
    <lineage>
        <taxon>Bacteria</taxon>
        <taxon>Pseudomonadati</taxon>
        <taxon>Pseudomonadota</taxon>
        <taxon>Alphaproteobacteria</taxon>
        <taxon>Rhodobacterales</taxon>
        <taxon>Roseobacteraceae</taxon>
        <taxon>Ponticoccus</taxon>
    </lineage>
</organism>
<dbReference type="Pfam" id="PF07702">
    <property type="entry name" value="UTRA"/>
    <property type="match status" value="1"/>
</dbReference>
<keyword evidence="6" id="KW-1185">Reference proteome</keyword>
<evidence type="ECO:0000256" key="3">
    <source>
        <dbReference type="ARBA" id="ARBA00023163"/>
    </source>
</evidence>
<dbReference type="InterPro" id="IPR050679">
    <property type="entry name" value="Bact_HTH_transcr_reg"/>
</dbReference>
<dbReference type="GO" id="GO:0003700">
    <property type="term" value="F:DNA-binding transcription factor activity"/>
    <property type="evidence" value="ECO:0007669"/>
    <property type="project" value="InterPro"/>
</dbReference>
<dbReference type="PANTHER" id="PTHR44846">
    <property type="entry name" value="MANNOSYL-D-GLYCERATE TRANSPORT/METABOLISM SYSTEM REPRESSOR MNGR-RELATED"/>
    <property type="match status" value="1"/>
</dbReference>
<dbReference type="Pfam" id="PF00392">
    <property type="entry name" value="GntR"/>
    <property type="match status" value="1"/>
</dbReference>
<dbReference type="AlphaFoldDB" id="A0AAW9SME5"/>